<dbReference type="Gene3D" id="1.10.10.10">
    <property type="entry name" value="Winged helix-like DNA-binding domain superfamily/Winged helix DNA-binding domain"/>
    <property type="match status" value="1"/>
</dbReference>
<dbReference type="SUPFAM" id="SSF53850">
    <property type="entry name" value="Periplasmic binding protein-like II"/>
    <property type="match status" value="1"/>
</dbReference>
<evidence type="ECO:0000313" key="7">
    <source>
        <dbReference type="Proteomes" id="UP001363010"/>
    </source>
</evidence>
<dbReference type="InterPro" id="IPR005119">
    <property type="entry name" value="LysR_subst-bd"/>
</dbReference>
<proteinExistence type="inferred from homology"/>
<dbReference type="PANTHER" id="PTHR30537">
    <property type="entry name" value="HTH-TYPE TRANSCRIPTIONAL REGULATOR"/>
    <property type="match status" value="1"/>
</dbReference>
<evidence type="ECO:0000259" key="5">
    <source>
        <dbReference type="PROSITE" id="PS50931"/>
    </source>
</evidence>
<feature type="domain" description="HTH lysR-type" evidence="5">
    <location>
        <begin position="1"/>
        <end position="59"/>
    </location>
</feature>
<protein>
    <submittedName>
        <fullName evidence="6">LysR family transcriptional regulator</fullName>
    </submittedName>
</protein>
<dbReference type="InterPro" id="IPR036388">
    <property type="entry name" value="WH-like_DNA-bd_sf"/>
</dbReference>
<dbReference type="InterPro" id="IPR058163">
    <property type="entry name" value="LysR-type_TF_proteobact-type"/>
</dbReference>
<evidence type="ECO:0000256" key="3">
    <source>
        <dbReference type="ARBA" id="ARBA00023125"/>
    </source>
</evidence>
<dbReference type="RefSeq" id="WP_340362760.1">
    <property type="nucleotide sequence ID" value="NZ_JBBKZV010000002.1"/>
</dbReference>
<sequence>MDRMTSLRVFREVVDSGSFTGAAERLAISAPMVSKHVAQLEKSLGARLLNRSSRHLSLTEAGLAWYAQSGQALDLLDAAEAAIGQRNETPRGQLKVSAPVWCATPRFARVLADYRERHPEVLVDMHLENRKVDLAADGYDLALRATHEPSPALIARPLCKVQFHLVAATEYVRRAGRPAAPADLARLGAIVPSYVNIEGLSLKAAGGRQAPLRLSPVLRSDDTTLTLHAVRAGMGMAFLPEWLVDDDLTDGLLTRLVPDYTAPAITLFAVYTSRQYMAPKLRSFIDFLAERLSASAP</sequence>
<keyword evidence="7" id="KW-1185">Reference proteome</keyword>
<keyword evidence="2" id="KW-0805">Transcription regulation</keyword>
<dbReference type="PANTHER" id="PTHR30537:SF35">
    <property type="entry name" value="TRANSCRIPTIONAL REGULATORY PROTEIN"/>
    <property type="match status" value="1"/>
</dbReference>
<dbReference type="Pfam" id="PF03466">
    <property type="entry name" value="LysR_substrate"/>
    <property type="match status" value="1"/>
</dbReference>
<keyword evidence="3" id="KW-0238">DNA-binding</keyword>
<comment type="similarity">
    <text evidence="1">Belongs to the LysR transcriptional regulatory family.</text>
</comment>
<dbReference type="InterPro" id="IPR036390">
    <property type="entry name" value="WH_DNA-bd_sf"/>
</dbReference>
<dbReference type="Proteomes" id="UP001363010">
    <property type="component" value="Unassembled WGS sequence"/>
</dbReference>
<dbReference type="SUPFAM" id="SSF46785">
    <property type="entry name" value="Winged helix' DNA-binding domain"/>
    <property type="match status" value="1"/>
</dbReference>
<reference evidence="6 7" key="1">
    <citation type="submission" date="2024-03" db="EMBL/GenBank/DDBJ databases">
        <title>Novel species of the genus Variovorax.</title>
        <authorList>
            <person name="Liu Q."/>
            <person name="Xin Y.-H."/>
        </authorList>
    </citation>
    <scope>NUCLEOTIDE SEQUENCE [LARGE SCALE GENOMIC DNA]</scope>
    <source>
        <strain evidence="6 7">KACC 18501</strain>
    </source>
</reference>
<dbReference type="PRINTS" id="PR00039">
    <property type="entry name" value="HTHLYSR"/>
</dbReference>
<dbReference type="Pfam" id="PF00126">
    <property type="entry name" value="HTH_1"/>
    <property type="match status" value="1"/>
</dbReference>
<dbReference type="CDD" id="cd08422">
    <property type="entry name" value="PBP2_CrgA_like"/>
    <property type="match status" value="1"/>
</dbReference>
<evidence type="ECO:0000256" key="1">
    <source>
        <dbReference type="ARBA" id="ARBA00009437"/>
    </source>
</evidence>
<accession>A0ABU8VVC0</accession>
<evidence type="ECO:0000256" key="2">
    <source>
        <dbReference type="ARBA" id="ARBA00023015"/>
    </source>
</evidence>
<evidence type="ECO:0000256" key="4">
    <source>
        <dbReference type="ARBA" id="ARBA00023163"/>
    </source>
</evidence>
<organism evidence="6 7">
    <name type="scientific">Variovorax humicola</name>
    <dbReference type="NCBI Taxonomy" id="1769758"/>
    <lineage>
        <taxon>Bacteria</taxon>
        <taxon>Pseudomonadati</taxon>
        <taxon>Pseudomonadota</taxon>
        <taxon>Betaproteobacteria</taxon>
        <taxon>Burkholderiales</taxon>
        <taxon>Comamonadaceae</taxon>
        <taxon>Variovorax</taxon>
    </lineage>
</organism>
<dbReference type="InterPro" id="IPR000847">
    <property type="entry name" value="LysR_HTH_N"/>
</dbReference>
<keyword evidence="4" id="KW-0804">Transcription</keyword>
<dbReference type="EMBL" id="JBBKZV010000002">
    <property type="protein sequence ID" value="MEJ8821723.1"/>
    <property type="molecule type" value="Genomic_DNA"/>
</dbReference>
<evidence type="ECO:0000313" key="6">
    <source>
        <dbReference type="EMBL" id="MEJ8821723.1"/>
    </source>
</evidence>
<dbReference type="Gene3D" id="3.40.190.290">
    <property type="match status" value="1"/>
</dbReference>
<dbReference type="PROSITE" id="PS50931">
    <property type="entry name" value="HTH_LYSR"/>
    <property type="match status" value="1"/>
</dbReference>
<gene>
    <name evidence="6" type="ORF">WKW80_06695</name>
</gene>
<comment type="caution">
    <text evidence="6">The sequence shown here is derived from an EMBL/GenBank/DDBJ whole genome shotgun (WGS) entry which is preliminary data.</text>
</comment>
<name>A0ABU8VVC0_9BURK</name>